<accession>A0A4Y7TJM4</accession>
<evidence type="ECO:0000313" key="2">
    <source>
        <dbReference type="Proteomes" id="UP000298030"/>
    </source>
</evidence>
<evidence type="ECO:0000313" key="1">
    <source>
        <dbReference type="EMBL" id="TEB34387.1"/>
    </source>
</evidence>
<reference evidence="1 2" key="1">
    <citation type="journal article" date="2019" name="Nat. Ecol. Evol.">
        <title>Megaphylogeny resolves global patterns of mushroom evolution.</title>
        <authorList>
            <person name="Varga T."/>
            <person name="Krizsan K."/>
            <person name="Foldi C."/>
            <person name="Dima B."/>
            <person name="Sanchez-Garcia M."/>
            <person name="Sanchez-Ramirez S."/>
            <person name="Szollosi G.J."/>
            <person name="Szarkandi J.G."/>
            <person name="Papp V."/>
            <person name="Albert L."/>
            <person name="Andreopoulos W."/>
            <person name="Angelini C."/>
            <person name="Antonin V."/>
            <person name="Barry K.W."/>
            <person name="Bougher N.L."/>
            <person name="Buchanan P."/>
            <person name="Buyck B."/>
            <person name="Bense V."/>
            <person name="Catcheside P."/>
            <person name="Chovatia M."/>
            <person name="Cooper J."/>
            <person name="Damon W."/>
            <person name="Desjardin D."/>
            <person name="Finy P."/>
            <person name="Geml J."/>
            <person name="Haridas S."/>
            <person name="Hughes K."/>
            <person name="Justo A."/>
            <person name="Karasinski D."/>
            <person name="Kautmanova I."/>
            <person name="Kiss B."/>
            <person name="Kocsube S."/>
            <person name="Kotiranta H."/>
            <person name="LaButti K.M."/>
            <person name="Lechner B.E."/>
            <person name="Liimatainen K."/>
            <person name="Lipzen A."/>
            <person name="Lukacs Z."/>
            <person name="Mihaltcheva S."/>
            <person name="Morgado L.N."/>
            <person name="Niskanen T."/>
            <person name="Noordeloos M.E."/>
            <person name="Ohm R.A."/>
            <person name="Ortiz-Santana B."/>
            <person name="Ovrebo C."/>
            <person name="Racz N."/>
            <person name="Riley R."/>
            <person name="Savchenko A."/>
            <person name="Shiryaev A."/>
            <person name="Soop K."/>
            <person name="Spirin V."/>
            <person name="Szebenyi C."/>
            <person name="Tomsovsky M."/>
            <person name="Tulloss R.E."/>
            <person name="Uehling J."/>
            <person name="Grigoriev I.V."/>
            <person name="Vagvolgyi C."/>
            <person name="Papp T."/>
            <person name="Martin F.M."/>
            <person name="Miettinen O."/>
            <person name="Hibbett D.S."/>
            <person name="Nagy L.G."/>
        </authorList>
    </citation>
    <scope>NUCLEOTIDE SEQUENCE [LARGE SCALE GENOMIC DNA]</scope>
    <source>
        <strain evidence="1 2">FP101781</strain>
    </source>
</reference>
<sequence length="75" mass="8737">MGPFICALLTDTWTSESARLTLISTPPSRRPQILPFCRRKPKPLRAYFSGPGDPRFILTRPWLWYTSRIDLTRES</sequence>
<organism evidence="1 2">
    <name type="scientific">Coprinellus micaceus</name>
    <name type="common">Glistening ink-cap mushroom</name>
    <name type="synonym">Coprinus micaceus</name>
    <dbReference type="NCBI Taxonomy" id="71717"/>
    <lineage>
        <taxon>Eukaryota</taxon>
        <taxon>Fungi</taxon>
        <taxon>Dikarya</taxon>
        <taxon>Basidiomycota</taxon>
        <taxon>Agaricomycotina</taxon>
        <taxon>Agaricomycetes</taxon>
        <taxon>Agaricomycetidae</taxon>
        <taxon>Agaricales</taxon>
        <taxon>Agaricineae</taxon>
        <taxon>Psathyrellaceae</taxon>
        <taxon>Coprinellus</taxon>
    </lineage>
</organism>
<name>A0A4Y7TJM4_COPMI</name>
<proteinExistence type="predicted"/>
<gene>
    <name evidence="1" type="ORF">FA13DRAFT_1729893</name>
</gene>
<protein>
    <submittedName>
        <fullName evidence="1">Uncharacterized protein</fullName>
    </submittedName>
</protein>
<dbReference type="AlphaFoldDB" id="A0A4Y7TJM4"/>
<keyword evidence="2" id="KW-1185">Reference proteome</keyword>
<dbReference type="EMBL" id="QPFP01000010">
    <property type="protein sequence ID" value="TEB34387.1"/>
    <property type="molecule type" value="Genomic_DNA"/>
</dbReference>
<dbReference type="Proteomes" id="UP000298030">
    <property type="component" value="Unassembled WGS sequence"/>
</dbReference>
<comment type="caution">
    <text evidence="1">The sequence shown here is derived from an EMBL/GenBank/DDBJ whole genome shotgun (WGS) entry which is preliminary data.</text>
</comment>